<keyword evidence="2" id="KW-1185">Reference proteome</keyword>
<accession>U4LEL8</accession>
<name>U4LEL8_PYROM</name>
<gene>
    <name evidence="1" type="ORF">PCON_08778</name>
</gene>
<protein>
    <submittedName>
        <fullName evidence="1">Uncharacterized protein</fullName>
    </submittedName>
</protein>
<evidence type="ECO:0000313" key="1">
    <source>
        <dbReference type="EMBL" id="CCX30579.1"/>
    </source>
</evidence>
<dbReference type="Proteomes" id="UP000018144">
    <property type="component" value="Unassembled WGS sequence"/>
</dbReference>
<organism evidence="1 2">
    <name type="scientific">Pyronema omphalodes (strain CBS 100304)</name>
    <name type="common">Pyronema confluens</name>
    <dbReference type="NCBI Taxonomy" id="1076935"/>
    <lineage>
        <taxon>Eukaryota</taxon>
        <taxon>Fungi</taxon>
        <taxon>Dikarya</taxon>
        <taxon>Ascomycota</taxon>
        <taxon>Pezizomycotina</taxon>
        <taxon>Pezizomycetes</taxon>
        <taxon>Pezizales</taxon>
        <taxon>Pyronemataceae</taxon>
        <taxon>Pyronema</taxon>
    </lineage>
</organism>
<sequence>MPLCNPKNLIVPSCLFQDCCSCSIRSFFYPNWMRRSYTMRRGSARRESHGRISNRLR</sequence>
<dbReference type="AlphaFoldDB" id="U4LEL8"/>
<proteinExistence type="predicted"/>
<evidence type="ECO:0000313" key="2">
    <source>
        <dbReference type="Proteomes" id="UP000018144"/>
    </source>
</evidence>
<reference evidence="1 2" key="1">
    <citation type="journal article" date="2013" name="PLoS Genet.">
        <title>The genome and development-dependent transcriptomes of Pyronema confluens: a window into fungal evolution.</title>
        <authorList>
            <person name="Traeger S."/>
            <person name="Altegoer F."/>
            <person name="Freitag M."/>
            <person name="Gabaldon T."/>
            <person name="Kempken F."/>
            <person name="Kumar A."/>
            <person name="Marcet-Houben M."/>
            <person name="Poggeler S."/>
            <person name="Stajich J.E."/>
            <person name="Nowrousian M."/>
        </authorList>
    </citation>
    <scope>NUCLEOTIDE SEQUENCE [LARGE SCALE GENOMIC DNA]</scope>
    <source>
        <strain evidence="2">CBS 100304</strain>
        <tissue evidence="1">Vegetative mycelium</tissue>
    </source>
</reference>
<dbReference type="EMBL" id="HF935442">
    <property type="protein sequence ID" value="CCX30579.1"/>
    <property type="molecule type" value="Genomic_DNA"/>
</dbReference>